<feature type="transmembrane region" description="Helical" evidence="6">
    <location>
        <begin position="80"/>
        <end position="100"/>
    </location>
</feature>
<accession>I3UBB3</accession>
<reference evidence="7 8" key="1">
    <citation type="journal article" date="2011" name="J. Bacteriol.">
        <title>Whole-genome shotgun sequencing of the sulfur-oxidizing chemoautotroph Tetrathiobacter kashmirensis.</title>
        <authorList>
            <person name="Ghosh W."/>
            <person name="George A."/>
            <person name="Agarwal A."/>
            <person name="Raj P."/>
            <person name="Alam M."/>
            <person name="Pyne P."/>
            <person name="Das Gupta S.K."/>
        </authorList>
    </citation>
    <scope>NUCLEOTIDE SEQUENCE [LARGE SCALE GENOMIC DNA]</scope>
    <source>
        <strain evidence="7 8">WT001</strain>
    </source>
</reference>
<evidence type="ECO:0000256" key="5">
    <source>
        <dbReference type="ARBA" id="ARBA00023136"/>
    </source>
</evidence>
<dbReference type="PANTHER" id="PTHR43461">
    <property type="entry name" value="TRANSMEMBRANE PROTEIN 256"/>
    <property type="match status" value="1"/>
</dbReference>
<protein>
    <recommendedName>
        <fullName evidence="9">DUF423 domain-containing protein</fullName>
    </recommendedName>
</protein>
<feature type="transmembrane region" description="Helical" evidence="6">
    <location>
        <begin position="133"/>
        <end position="156"/>
    </location>
</feature>
<reference evidence="8" key="2">
    <citation type="journal article" date="2013" name="PLoS ONE">
        <title>Genome implosion elicits host-confinement in Alcaligenaceae: evidence from the comparative genomics of Tetrathiobacter kashmirensis, a pathogen in the making.</title>
        <authorList>
            <person name="Ghosh W."/>
            <person name="Alam M."/>
            <person name="Roy C."/>
            <person name="Pyne P."/>
            <person name="George A."/>
            <person name="Chakraborty R."/>
            <person name="Majumder S."/>
            <person name="Agarwal A."/>
            <person name="Chakraborty S."/>
            <person name="Majumdar S."/>
            <person name="Gupta S.K."/>
        </authorList>
    </citation>
    <scope>NUCLEOTIDE SEQUENCE [LARGE SCALE GENOMIC DNA]</scope>
    <source>
        <strain evidence="8">WT001</strain>
    </source>
</reference>
<dbReference type="PANTHER" id="PTHR43461:SF1">
    <property type="entry name" value="TRANSMEMBRANE PROTEIN 256"/>
    <property type="match status" value="1"/>
</dbReference>
<dbReference type="InterPro" id="IPR006696">
    <property type="entry name" value="DUF423"/>
</dbReference>
<feature type="transmembrane region" description="Helical" evidence="6">
    <location>
        <begin position="41"/>
        <end position="60"/>
    </location>
</feature>
<feature type="transmembrane region" description="Helical" evidence="6">
    <location>
        <begin position="107"/>
        <end position="127"/>
    </location>
</feature>
<keyword evidence="4 6" id="KW-1133">Transmembrane helix</keyword>
<evidence type="ECO:0000256" key="3">
    <source>
        <dbReference type="ARBA" id="ARBA00022692"/>
    </source>
</evidence>
<keyword evidence="8" id="KW-1185">Reference proteome</keyword>
<evidence type="ECO:0000313" key="8">
    <source>
        <dbReference type="Proteomes" id="UP000005267"/>
    </source>
</evidence>
<evidence type="ECO:0000256" key="2">
    <source>
        <dbReference type="ARBA" id="ARBA00009694"/>
    </source>
</evidence>
<evidence type="ECO:0008006" key="9">
    <source>
        <dbReference type="Google" id="ProtNLM"/>
    </source>
</evidence>
<dbReference type="KEGG" id="aka:TKWG_10105"/>
<dbReference type="Proteomes" id="UP000005267">
    <property type="component" value="Chromosome"/>
</dbReference>
<dbReference type="HOGENOM" id="CLU_096548_3_2_4"/>
<dbReference type="AlphaFoldDB" id="I3UBB3"/>
<dbReference type="GO" id="GO:0005886">
    <property type="term" value="C:plasma membrane"/>
    <property type="evidence" value="ECO:0007669"/>
    <property type="project" value="TreeGrafter"/>
</dbReference>
<keyword evidence="5 6" id="KW-0472">Membrane</keyword>
<name>I3UBB3_ADVKW</name>
<keyword evidence="3 6" id="KW-0812">Transmembrane</keyword>
<gene>
    <name evidence="7" type="ordered locus">TKWG_10105</name>
</gene>
<dbReference type="EMBL" id="CP003555">
    <property type="protein sequence ID" value="AFK62301.1"/>
    <property type="molecule type" value="Genomic_DNA"/>
</dbReference>
<comment type="subcellular location">
    <subcellularLocation>
        <location evidence="1">Membrane</location>
        <topology evidence="1">Multi-pass membrane protein</topology>
    </subcellularLocation>
</comment>
<evidence type="ECO:0000256" key="4">
    <source>
        <dbReference type="ARBA" id="ARBA00022989"/>
    </source>
</evidence>
<comment type="similarity">
    <text evidence="2">Belongs to the UPF0382 family.</text>
</comment>
<dbReference type="STRING" id="1036672.TKWG_10105"/>
<evidence type="ECO:0000313" key="7">
    <source>
        <dbReference type="EMBL" id="AFK62301.1"/>
    </source>
</evidence>
<proteinExistence type="inferred from homology"/>
<sequence>MHHRNRHHSVRKHLQYTIIAKKTCGRPRYIPTHCPMTTFSALIRGAAISGFIGVAAGAFGAHGLKNHVDPALLPIWHTAVLYQLIHTLAILMLVGLAAHINESALRWTGRLFAAGIVIFSGSLYVLVLTNVKWLGAVTPIGGLCFLAGWLCLALAASSKTGR</sequence>
<evidence type="ECO:0000256" key="6">
    <source>
        <dbReference type="SAM" id="Phobius"/>
    </source>
</evidence>
<evidence type="ECO:0000256" key="1">
    <source>
        <dbReference type="ARBA" id="ARBA00004141"/>
    </source>
</evidence>
<organism evidence="7 8">
    <name type="scientific">Advenella kashmirensis (strain DSM 17095 / LMG 22695 / WT001)</name>
    <name type="common">Tetrathiobacter kashmirensis</name>
    <dbReference type="NCBI Taxonomy" id="1036672"/>
    <lineage>
        <taxon>Bacteria</taxon>
        <taxon>Pseudomonadati</taxon>
        <taxon>Pseudomonadota</taxon>
        <taxon>Betaproteobacteria</taxon>
        <taxon>Burkholderiales</taxon>
        <taxon>Alcaligenaceae</taxon>
    </lineage>
</organism>
<dbReference type="Pfam" id="PF04241">
    <property type="entry name" value="DUF423"/>
    <property type="match status" value="1"/>
</dbReference>